<evidence type="ECO:0000259" key="1">
    <source>
        <dbReference type="PROSITE" id="PS51767"/>
    </source>
</evidence>
<sequence length="78" mass="8561">WRIVGANSMERAYVENALCLAFVDAGEDPEVSIVIGAYQLQEILLQFDIGRSTLGFSSNLLQLPYLTSCGKFNTTSTL</sequence>
<evidence type="ECO:0000313" key="2">
    <source>
        <dbReference type="EMBL" id="AFG66875.1"/>
    </source>
</evidence>
<organism evidence="2">
    <name type="scientific">Pinus taeda</name>
    <name type="common">Loblolly pine</name>
    <dbReference type="NCBI Taxonomy" id="3352"/>
    <lineage>
        <taxon>Eukaryota</taxon>
        <taxon>Viridiplantae</taxon>
        <taxon>Streptophyta</taxon>
        <taxon>Embryophyta</taxon>
        <taxon>Tracheophyta</taxon>
        <taxon>Spermatophyta</taxon>
        <taxon>Pinopsida</taxon>
        <taxon>Pinidae</taxon>
        <taxon>Conifers I</taxon>
        <taxon>Pinales</taxon>
        <taxon>Pinaceae</taxon>
        <taxon>Pinus</taxon>
        <taxon>Pinus subgen. Pinus</taxon>
    </lineage>
</organism>
<dbReference type="EMBL" id="FJ104593">
    <property type="protein sequence ID" value="AFG66876.1"/>
    <property type="molecule type" value="Genomic_DNA"/>
</dbReference>
<protein>
    <recommendedName>
        <fullName evidence="1">Peptidase A1 domain-containing protein</fullName>
    </recommendedName>
</protein>
<dbReference type="AlphaFoldDB" id="H9WXY2"/>
<dbReference type="EMBL" id="FJ104599">
    <property type="protein sequence ID" value="AFG66877.1"/>
    <property type="molecule type" value="Genomic_DNA"/>
</dbReference>
<dbReference type="InterPro" id="IPR021109">
    <property type="entry name" value="Peptidase_aspartic_dom_sf"/>
</dbReference>
<dbReference type="EMBL" id="FJ104605">
    <property type="protein sequence ID" value="AFG66875.1"/>
    <property type="molecule type" value="Genomic_DNA"/>
</dbReference>
<proteinExistence type="predicted"/>
<feature type="domain" description="Peptidase A1" evidence="1">
    <location>
        <begin position="1"/>
        <end position="57"/>
    </location>
</feature>
<dbReference type="Pfam" id="PF14541">
    <property type="entry name" value="TAXi_C"/>
    <property type="match status" value="1"/>
</dbReference>
<dbReference type="PROSITE" id="PS51767">
    <property type="entry name" value="PEPTIDASE_A1"/>
    <property type="match status" value="1"/>
</dbReference>
<dbReference type="Gene3D" id="2.40.70.10">
    <property type="entry name" value="Acid Proteases"/>
    <property type="match status" value="1"/>
</dbReference>
<accession>H9WXY2</accession>
<feature type="non-terminal residue" evidence="2">
    <location>
        <position position="1"/>
    </location>
</feature>
<name>H9WXY2_PINTA</name>
<dbReference type="InterPro" id="IPR033121">
    <property type="entry name" value="PEPTIDASE_A1"/>
</dbReference>
<dbReference type="InterPro" id="IPR032799">
    <property type="entry name" value="TAXi_C"/>
</dbReference>
<evidence type="ECO:0000313" key="4">
    <source>
        <dbReference type="EMBL" id="AFG66877.1"/>
    </source>
</evidence>
<gene>
    <name evidence="2" type="ORF">2_9056_02</name>
</gene>
<dbReference type="SUPFAM" id="SSF50630">
    <property type="entry name" value="Acid proteases"/>
    <property type="match status" value="1"/>
</dbReference>
<evidence type="ECO:0000313" key="3">
    <source>
        <dbReference type="EMBL" id="AFG66876.1"/>
    </source>
</evidence>
<reference evidence="2" key="1">
    <citation type="submission" date="2008-08" db="EMBL/GenBank/DDBJ databases">
        <title>Nucleotide Diversity and Divergence in the Loblolly Pine Gene Space.</title>
        <authorList>
            <person name="Neale D.B."/>
            <person name="Wegrzyn J.L."/>
            <person name="Lee J.M."/>
            <person name="Eckert A.J."/>
            <person name="Liechty J.D."/>
            <person name="Stevens K.A."/>
            <person name="Langley C.H."/>
        </authorList>
    </citation>
    <scope>NUCLEOTIDE SEQUENCE</scope>
    <source>
        <strain evidence="3">1673</strain>
        <strain evidence="4">1677</strain>
        <strain evidence="2">1678</strain>
        <tissue evidence="2">Megagametophyte</tissue>
    </source>
</reference>